<proteinExistence type="predicted"/>
<dbReference type="Proteomes" id="UP000297716">
    <property type="component" value="Unassembled WGS sequence"/>
</dbReference>
<dbReference type="PANTHER" id="PTHR39596:SF2">
    <property type="entry name" value="HET DOMAIN PROTEIN (AFU_ORTHOLOGUE AFUA_1G17550)-RELATED"/>
    <property type="match status" value="1"/>
</dbReference>
<accession>A0A4Z0Y3Q9</accession>
<comment type="caution">
    <text evidence="1">The sequence shown here is derived from an EMBL/GenBank/DDBJ whole genome shotgun (WGS) entry which is preliminary data.</text>
</comment>
<evidence type="ECO:0000313" key="2">
    <source>
        <dbReference type="Proteomes" id="UP000297716"/>
    </source>
</evidence>
<name>A0A4Z0Y3Q9_9PEZI</name>
<dbReference type="PANTHER" id="PTHR39596">
    <property type="match status" value="1"/>
</dbReference>
<organism evidence="1 2">
    <name type="scientific">Xylaria hypoxylon</name>
    <dbReference type="NCBI Taxonomy" id="37992"/>
    <lineage>
        <taxon>Eukaryota</taxon>
        <taxon>Fungi</taxon>
        <taxon>Dikarya</taxon>
        <taxon>Ascomycota</taxon>
        <taxon>Pezizomycotina</taxon>
        <taxon>Sordariomycetes</taxon>
        <taxon>Xylariomycetidae</taxon>
        <taxon>Xylariales</taxon>
        <taxon>Xylariaceae</taxon>
        <taxon>Xylaria</taxon>
    </lineage>
</organism>
<dbReference type="AlphaFoldDB" id="A0A4Z0Y3Q9"/>
<reference evidence="1 2" key="1">
    <citation type="submission" date="2019-03" db="EMBL/GenBank/DDBJ databases">
        <title>Draft genome sequence of Xylaria hypoxylon DSM 108379, a ubiquitous saprotrophic-parasitic fungi on hardwood.</title>
        <authorList>
            <person name="Buettner E."/>
            <person name="Leonhardt S."/>
            <person name="Gebauer A.M."/>
            <person name="Liers C."/>
            <person name="Hofrichter M."/>
            <person name="Kellner H."/>
        </authorList>
    </citation>
    <scope>NUCLEOTIDE SEQUENCE [LARGE SCALE GENOMIC DNA]</scope>
    <source>
        <strain evidence="1 2">DSM 108379</strain>
    </source>
</reference>
<keyword evidence="2" id="KW-1185">Reference proteome</keyword>
<evidence type="ECO:0008006" key="3">
    <source>
        <dbReference type="Google" id="ProtNLM"/>
    </source>
</evidence>
<protein>
    <recommendedName>
        <fullName evidence="3">Heterokaryon incompatibility domain-containing protein</fullName>
    </recommendedName>
</protein>
<sequence length="1038" mass="116748">MCVIGKGLASSPSRGTVALSGLRFRDLVTHSGRSDVEAVPPSYSVDCTTPLGSPPAIANVAAANGFDYDSDPDFSRHMPQQLPNCKNRDCQYKKYPPKEGGDRWKWHEWRAWQGEVGPKSNHWAFDSKPQCLGQAIFTTTFNAAFYSGIAICDNPACLKRKEAYEAAAPPCKWVAFRDFMLTCLACMVGVAEWSFAGDYIFETHGADIPRSFCLDVRGSLDVFVWSCSIARQYVDDQDPRLDLEMGRQKSNEISSFWRRILSEYESDAVAISQKCHDRGLCPNRLWNASLHGSDTAVGVYHLGNATLELLPLGSRDKHVDCTAQYCLRAHENSTLAKQAHKCADNHCGKEMIFRTDLLNQASKGPYQGSGIWFNTAWRLRKSSSGGRIRYMVWPSSDQQVMAWKEKNYMALSHVWSDGTGVGLKTPGKVNKCLYAYFANIARKLGCDGLWWDAISIPSERIARATAIERMLDNYEKAKVTVVHDHDLVRFPWRDDGSPAIALVLSSWFTRGWTAAELFASRHHPVKVLYADPADPDGSPLIKDWDSDVFAADVGEWMNPRHFKHFPGHQIRDIMNPTGTIPMQGYFVAAEIVKILRHPFLQESTQITNLSDLLKVLSRRTTSWTKDQMLIAALMCQDKNSSKGLVDSAMTGPEIMKFLLVTFEKIQVTDFVHGEVPITTHGPWSWCPQSVFHFGQLYHSSRVSNTDCVILPNGRISCKLDAYEVLDDDVIISCGSHPAIRAKVSAALSNRTTCLLLSTPCIQDDQPIYILVQPVFINKVTVSVRWIACVQMQSPLDQKPLPTLELPNPRTEFEFGNDATASGIPLSPLTFDCLTWAARLTEWNSQFKQGTMWILSVDMNGFPGASEPRAFGPQPIYFYDYGQDSNMFKKAGLHVHSPPVRPVALSIWDFGSEESKITASFLEYLLKVVSVSQQTNDKVNLTWSFPYYYKVNDNHHPTCAFPEILVFETTFQVVPEILTKSQSFDISLGSLVYEKLILPQQRSWRKNSTIDQWYNNWNSFIWSSKSCGQCGSCKFSFPD</sequence>
<dbReference type="EMBL" id="SKBN01000398">
    <property type="protein sequence ID" value="TGJ78384.1"/>
    <property type="molecule type" value="Genomic_DNA"/>
</dbReference>
<evidence type="ECO:0000313" key="1">
    <source>
        <dbReference type="EMBL" id="TGJ78384.1"/>
    </source>
</evidence>
<dbReference type="STRING" id="37992.A0A4Z0Y3Q9"/>
<dbReference type="OrthoDB" id="20872at2759"/>
<gene>
    <name evidence="1" type="ORF">E0Z10_g10383</name>
</gene>